<keyword evidence="2" id="KW-0812">Transmembrane</keyword>
<accession>A0A448YYG2</accession>
<reference evidence="3 4" key="1">
    <citation type="submission" date="2019-01" db="EMBL/GenBank/DDBJ databases">
        <authorList>
            <person name="Ferrante I. M."/>
        </authorList>
    </citation>
    <scope>NUCLEOTIDE SEQUENCE [LARGE SCALE GENOMIC DNA]</scope>
    <source>
        <strain evidence="3 4">B856</strain>
    </source>
</reference>
<feature type="transmembrane region" description="Helical" evidence="2">
    <location>
        <begin position="355"/>
        <end position="374"/>
    </location>
</feature>
<protein>
    <submittedName>
        <fullName evidence="3">Uncharacterized protein</fullName>
    </submittedName>
</protein>
<dbReference type="EMBL" id="CAACVS010000039">
    <property type="protein sequence ID" value="VEU34806.1"/>
    <property type="molecule type" value="Genomic_DNA"/>
</dbReference>
<sequence length="623" mass="69380">MSSTGPGEQRPQSERAPTQLPTSNVLPCPQNYNACDPTPDPRIATTSTPHQVNNRDVGQNDTCTTEFNDESPLGTTKSVVALMERYHKNAQSKDDDEDSLLQRDPGALHIPSGIHVEHSSKEYTLDDVINSNNEGVDVSEHIRSLEKCPPNQTLSTSSLLPRIHDSFLDNMELNKDQSQDGLEENVGQLFLTDSECRRPEEENSSSNISELTMKLAQLPTVGKMNHHHHTNAFRPSSEDSMTLPTTKKTGADMYYENAAKIFPTRRYSTSSSKSGYNADGSRKNDIEIGTGVGTMNDEGDNEGDPSKKKKLGAKIKMRLQRGLANMGTNTKADIEIFKKIVKPHRKKLLRSFRKIATHIVLPSLFMAVLLFYGFENPPNGVALAPCKDSTDNTNALNKKVKETPSPTPPPPTVAPSNIPSEFPTKTPTPSQFPTKLSEASNLPTTSSPTTSPTRKPTYTFVDKKNETLCTSEEISLKQASVSWWFLFVGVRQVITLCLAVVMQVIVIDFVAFRTRYLPQLMGTELTLAIAQSKGWPCILFFWAIFDMIFLFGKSRFARNWLYYQDYIDLFNANNPSGDIPNNKHYKKIIFFSIPLSAAVTLKRTVMANFVGQRVVGESVYVLE</sequence>
<feature type="compositionally biased region" description="Polar residues" evidence="1">
    <location>
        <begin position="15"/>
        <end position="33"/>
    </location>
</feature>
<name>A0A448YYG2_9STRA</name>
<proteinExistence type="predicted"/>
<evidence type="ECO:0000256" key="2">
    <source>
        <dbReference type="SAM" id="Phobius"/>
    </source>
</evidence>
<evidence type="ECO:0000256" key="1">
    <source>
        <dbReference type="SAM" id="MobiDB-lite"/>
    </source>
</evidence>
<feature type="transmembrane region" description="Helical" evidence="2">
    <location>
        <begin position="483"/>
        <end position="512"/>
    </location>
</feature>
<gene>
    <name evidence="3" type="ORF">PSNMU_V1.4_AUG-EV-PASAV3_0015260</name>
</gene>
<dbReference type="AlphaFoldDB" id="A0A448YYG2"/>
<feature type="compositionally biased region" description="Low complexity" evidence="1">
    <location>
        <begin position="443"/>
        <end position="453"/>
    </location>
</feature>
<feature type="compositionally biased region" description="Polar residues" evidence="1">
    <location>
        <begin position="44"/>
        <end position="57"/>
    </location>
</feature>
<evidence type="ECO:0000313" key="3">
    <source>
        <dbReference type="EMBL" id="VEU34806.1"/>
    </source>
</evidence>
<feature type="region of interest" description="Disordered" evidence="1">
    <location>
        <begin position="1"/>
        <end position="57"/>
    </location>
</feature>
<keyword evidence="2" id="KW-0472">Membrane</keyword>
<keyword evidence="2" id="KW-1133">Transmembrane helix</keyword>
<evidence type="ECO:0000313" key="4">
    <source>
        <dbReference type="Proteomes" id="UP000291116"/>
    </source>
</evidence>
<feature type="region of interest" description="Disordered" evidence="1">
    <location>
        <begin position="393"/>
        <end position="457"/>
    </location>
</feature>
<feature type="region of interest" description="Disordered" evidence="1">
    <location>
        <begin position="266"/>
        <end position="309"/>
    </location>
</feature>
<organism evidence="3 4">
    <name type="scientific">Pseudo-nitzschia multistriata</name>
    <dbReference type="NCBI Taxonomy" id="183589"/>
    <lineage>
        <taxon>Eukaryota</taxon>
        <taxon>Sar</taxon>
        <taxon>Stramenopiles</taxon>
        <taxon>Ochrophyta</taxon>
        <taxon>Bacillariophyta</taxon>
        <taxon>Bacillariophyceae</taxon>
        <taxon>Bacillariophycidae</taxon>
        <taxon>Bacillariales</taxon>
        <taxon>Bacillariaceae</taxon>
        <taxon>Pseudo-nitzschia</taxon>
    </lineage>
</organism>
<keyword evidence="4" id="KW-1185">Reference proteome</keyword>
<dbReference type="Proteomes" id="UP000291116">
    <property type="component" value="Unassembled WGS sequence"/>
</dbReference>
<feature type="compositionally biased region" description="Polar residues" evidence="1">
    <location>
        <begin position="266"/>
        <end position="275"/>
    </location>
</feature>
<feature type="transmembrane region" description="Helical" evidence="2">
    <location>
        <begin position="533"/>
        <end position="552"/>
    </location>
</feature>
<feature type="compositionally biased region" description="Polar residues" evidence="1">
    <location>
        <begin position="423"/>
        <end position="442"/>
    </location>
</feature>